<name>A0A0F9H1T0_9ZZZZ</name>
<protein>
    <submittedName>
        <fullName evidence="1">Uncharacterized protein</fullName>
    </submittedName>
</protein>
<evidence type="ECO:0000313" key="1">
    <source>
        <dbReference type="EMBL" id="KKM05005.1"/>
    </source>
</evidence>
<sequence length="59" mass="6667">MTTYGEAVKALLRAGFTHRDIIDMTKTEGRDETKRLGELALAEEAELIQQEEDETNEKA</sequence>
<gene>
    <name evidence="1" type="ORF">LCGC14_1758410</name>
</gene>
<proteinExistence type="predicted"/>
<reference evidence="1" key="1">
    <citation type="journal article" date="2015" name="Nature">
        <title>Complex archaea that bridge the gap between prokaryotes and eukaryotes.</title>
        <authorList>
            <person name="Spang A."/>
            <person name="Saw J.H."/>
            <person name="Jorgensen S.L."/>
            <person name="Zaremba-Niedzwiedzka K."/>
            <person name="Martijn J."/>
            <person name="Lind A.E."/>
            <person name="van Eijk R."/>
            <person name="Schleper C."/>
            <person name="Guy L."/>
            <person name="Ettema T.J."/>
        </authorList>
    </citation>
    <scope>NUCLEOTIDE SEQUENCE</scope>
</reference>
<dbReference type="AlphaFoldDB" id="A0A0F9H1T0"/>
<comment type="caution">
    <text evidence="1">The sequence shown here is derived from an EMBL/GenBank/DDBJ whole genome shotgun (WGS) entry which is preliminary data.</text>
</comment>
<dbReference type="EMBL" id="LAZR01016324">
    <property type="protein sequence ID" value="KKM05005.1"/>
    <property type="molecule type" value="Genomic_DNA"/>
</dbReference>
<organism evidence="1">
    <name type="scientific">marine sediment metagenome</name>
    <dbReference type="NCBI Taxonomy" id="412755"/>
    <lineage>
        <taxon>unclassified sequences</taxon>
        <taxon>metagenomes</taxon>
        <taxon>ecological metagenomes</taxon>
    </lineage>
</organism>
<accession>A0A0F9H1T0</accession>